<keyword evidence="3" id="KW-1185">Reference proteome</keyword>
<proteinExistence type="predicted"/>
<reference evidence="2" key="1">
    <citation type="submission" date="2014-09" db="EMBL/GenBank/DDBJ databases">
        <title>Genome sequence of the luminous mushroom Mycena chlorophos for searching fungal bioluminescence genes.</title>
        <authorList>
            <person name="Tanaka Y."/>
            <person name="Kasuga D."/>
            <person name="Oba Y."/>
            <person name="Hase S."/>
            <person name="Sato K."/>
            <person name="Oba Y."/>
            <person name="Sakakibara Y."/>
        </authorList>
    </citation>
    <scope>NUCLEOTIDE SEQUENCE</scope>
</reference>
<dbReference type="Proteomes" id="UP000815677">
    <property type="component" value="Unassembled WGS sequence"/>
</dbReference>
<evidence type="ECO:0000313" key="3">
    <source>
        <dbReference type="Proteomes" id="UP000815677"/>
    </source>
</evidence>
<feature type="region of interest" description="Disordered" evidence="1">
    <location>
        <begin position="1"/>
        <end position="62"/>
    </location>
</feature>
<evidence type="ECO:0000313" key="2">
    <source>
        <dbReference type="EMBL" id="GAT44491.1"/>
    </source>
</evidence>
<evidence type="ECO:0000256" key="1">
    <source>
        <dbReference type="SAM" id="MobiDB-lite"/>
    </source>
</evidence>
<feature type="compositionally biased region" description="Polar residues" evidence="1">
    <location>
        <begin position="7"/>
        <end position="17"/>
    </location>
</feature>
<accession>A0ABQ0L019</accession>
<sequence>MEDGRSASGTYRSTSARPSRRHRKTNGSPPTVLVVNPGTALVTSRKSRGKDPRKVGPWIRRSPTEAPDCALLISPAEKLHPSRREAQAATT</sequence>
<dbReference type="EMBL" id="DF839781">
    <property type="protein sequence ID" value="GAT44491.1"/>
    <property type="molecule type" value="Genomic_DNA"/>
</dbReference>
<gene>
    <name evidence="2" type="ORF">MCHLO_02109</name>
</gene>
<protein>
    <submittedName>
        <fullName evidence="2">Uncharacterized protein</fullName>
    </submittedName>
</protein>
<name>A0ABQ0L019_MYCCL</name>
<organism evidence="2 3">
    <name type="scientific">Mycena chlorophos</name>
    <name type="common">Agaric fungus</name>
    <name type="synonym">Agaricus chlorophos</name>
    <dbReference type="NCBI Taxonomy" id="658473"/>
    <lineage>
        <taxon>Eukaryota</taxon>
        <taxon>Fungi</taxon>
        <taxon>Dikarya</taxon>
        <taxon>Basidiomycota</taxon>
        <taxon>Agaricomycotina</taxon>
        <taxon>Agaricomycetes</taxon>
        <taxon>Agaricomycetidae</taxon>
        <taxon>Agaricales</taxon>
        <taxon>Marasmiineae</taxon>
        <taxon>Mycenaceae</taxon>
        <taxon>Mycena</taxon>
    </lineage>
</organism>